<dbReference type="OrthoDB" id="107900at2"/>
<dbReference type="PROSITE" id="PS51898">
    <property type="entry name" value="TYR_RECOMBINASE"/>
    <property type="match status" value="1"/>
</dbReference>
<keyword evidence="1 3" id="KW-0238">DNA-binding</keyword>
<evidence type="ECO:0000256" key="1">
    <source>
        <dbReference type="ARBA" id="ARBA00023125"/>
    </source>
</evidence>
<dbReference type="PANTHER" id="PTHR30349">
    <property type="entry name" value="PHAGE INTEGRASE-RELATED"/>
    <property type="match status" value="1"/>
</dbReference>
<dbReference type="Pfam" id="PF13102">
    <property type="entry name" value="Phage_int_SAM_5"/>
    <property type="match status" value="1"/>
</dbReference>
<evidence type="ECO:0000313" key="7">
    <source>
        <dbReference type="Proteomes" id="UP000029278"/>
    </source>
</evidence>
<dbReference type="Proteomes" id="UP000029278">
    <property type="component" value="Unassembled WGS sequence"/>
</dbReference>
<dbReference type="InterPro" id="IPR002104">
    <property type="entry name" value="Integrase_catalytic"/>
</dbReference>
<dbReference type="Pfam" id="PF00589">
    <property type="entry name" value="Phage_integrase"/>
    <property type="match status" value="1"/>
</dbReference>
<protein>
    <submittedName>
        <fullName evidence="6">Phage integrase family protein</fullName>
    </submittedName>
</protein>
<dbReference type="STRING" id="44252.DJ90_2915"/>
<dbReference type="Gene3D" id="1.10.150.130">
    <property type="match status" value="1"/>
</dbReference>
<dbReference type="InterPro" id="IPR010998">
    <property type="entry name" value="Integrase_recombinase_N"/>
</dbReference>
<feature type="domain" description="Tyr recombinase" evidence="4">
    <location>
        <begin position="125"/>
        <end position="292"/>
    </location>
</feature>
<dbReference type="AlphaFoldDB" id="A0A090Y466"/>
<dbReference type="InterPro" id="IPR013762">
    <property type="entry name" value="Integrase-like_cat_sf"/>
</dbReference>
<name>A0A090Y466_PAEMA</name>
<proteinExistence type="predicted"/>
<evidence type="ECO:0000259" key="5">
    <source>
        <dbReference type="PROSITE" id="PS51900"/>
    </source>
</evidence>
<organism evidence="6 7">
    <name type="scientific">Paenibacillus macerans</name>
    <name type="common">Bacillus macerans</name>
    <dbReference type="NCBI Taxonomy" id="44252"/>
    <lineage>
        <taxon>Bacteria</taxon>
        <taxon>Bacillati</taxon>
        <taxon>Bacillota</taxon>
        <taxon>Bacilli</taxon>
        <taxon>Bacillales</taxon>
        <taxon>Paenibacillaceae</taxon>
        <taxon>Paenibacillus</taxon>
    </lineage>
</organism>
<dbReference type="InterPro" id="IPR050090">
    <property type="entry name" value="Tyrosine_recombinase_XerCD"/>
</dbReference>
<dbReference type="InterPro" id="IPR044068">
    <property type="entry name" value="CB"/>
</dbReference>
<dbReference type="HOGENOM" id="CLU_027562_9_2_9"/>
<comment type="caution">
    <text evidence="6">The sequence shown here is derived from an EMBL/GenBank/DDBJ whole genome shotgun (WGS) entry which is preliminary data.</text>
</comment>
<reference evidence="6 7" key="1">
    <citation type="submission" date="2014-04" db="EMBL/GenBank/DDBJ databases">
        <authorList>
            <person name="Bishop-Lilly K.A."/>
            <person name="Broomall S.M."/>
            <person name="Chain P.S."/>
            <person name="Chertkov O."/>
            <person name="Coyne S.R."/>
            <person name="Daligault H.E."/>
            <person name="Davenport K.W."/>
            <person name="Erkkila T."/>
            <person name="Frey K.G."/>
            <person name="Gibbons H.S."/>
            <person name="Gu W."/>
            <person name="Jaissle J."/>
            <person name="Johnson S.L."/>
            <person name="Koroleva G.I."/>
            <person name="Ladner J.T."/>
            <person name="Lo C.-C."/>
            <person name="Minogue T.D."/>
            <person name="Munk C."/>
            <person name="Palacios G.F."/>
            <person name="Redden C.L."/>
            <person name="Rosenzweig C.N."/>
            <person name="Scholz M.B."/>
            <person name="Teshima H."/>
            <person name="Xu Y."/>
        </authorList>
    </citation>
    <scope>NUCLEOTIDE SEQUENCE [LARGE SCALE GENOMIC DNA]</scope>
    <source>
        <strain evidence="6 7">8244</strain>
    </source>
</reference>
<evidence type="ECO:0000313" key="6">
    <source>
        <dbReference type="EMBL" id="KFM93006.1"/>
    </source>
</evidence>
<dbReference type="SUPFAM" id="SSF56349">
    <property type="entry name" value="DNA breaking-rejoining enzymes"/>
    <property type="match status" value="1"/>
</dbReference>
<dbReference type="InterPro" id="IPR011010">
    <property type="entry name" value="DNA_brk_join_enz"/>
</dbReference>
<dbReference type="GO" id="GO:0003677">
    <property type="term" value="F:DNA binding"/>
    <property type="evidence" value="ECO:0007669"/>
    <property type="project" value="UniProtKB-UniRule"/>
</dbReference>
<dbReference type="RefSeq" id="WP_036624608.1">
    <property type="nucleotide sequence ID" value="NZ_JAKOBR010000034.1"/>
</dbReference>
<dbReference type="Gene3D" id="1.10.443.10">
    <property type="entry name" value="Intergrase catalytic core"/>
    <property type="match status" value="1"/>
</dbReference>
<dbReference type="GeneID" id="77008610"/>
<dbReference type="PROSITE" id="PS51900">
    <property type="entry name" value="CB"/>
    <property type="match status" value="1"/>
</dbReference>
<accession>A0A090Y466</accession>
<dbReference type="CDD" id="cd00796">
    <property type="entry name" value="INT_Rci_Hp1_C"/>
    <property type="match status" value="1"/>
</dbReference>
<dbReference type="InterPro" id="IPR025269">
    <property type="entry name" value="SAM-like_dom"/>
</dbReference>
<evidence type="ECO:0000256" key="2">
    <source>
        <dbReference type="ARBA" id="ARBA00023172"/>
    </source>
</evidence>
<dbReference type="GO" id="GO:0006310">
    <property type="term" value="P:DNA recombination"/>
    <property type="evidence" value="ECO:0007669"/>
    <property type="project" value="UniProtKB-KW"/>
</dbReference>
<keyword evidence="2" id="KW-0233">DNA recombination</keyword>
<evidence type="ECO:0000256" key="3">
    <source>
        <dbReference type="PROSITE-ProRule" id="PRU01248"/>
    </source>
</evidence>
<sequence>MIGASIIAFPNSACIQNVIEEFKAYRASAGLSSSTLMLDGVVLRDFIAFCHTLGIETLNKIDRELIDRYFRYLYKDKISVKTGKNLTFNSIRKYYDVLRMFEAYLVRRKNFTLFIDIRKPPVTVKVTKTFSLDQLVYIIERSNPFYGLMFRVLINTGLRISEVLGLEKEDVFLEESQLLITNTKTKKDRVVPVSGALVPELRSHLQQIESNRVFPVSSSAVRKYLARIKHSYPGLFNNTEVRPHVFRHTFAKHWIMNDGDPISLQRILGHSSGHMTSHYVQLFSSDLRKKHEKYALLI</sequence>
<dbReference type="GO" id="GO:0015074">
    <property type="term" value="P:DNA integration"/>
    <property type="evidence" value="ECO:0007669"/>
    <property type="project" value="InterPro"/>
</dbReference>
<feature type="domain" description="Core-binding (CB)" evidence="5">
    <location>
        <begin position="13"/>
        <end position="106"/>
    </location>
</feature>
<dbReference type="PATRIC" id="fig|44252.3.peg.6228"/>
<dbReference type="EMBL" id="JMQA01000053">
    <property type="protein sequence ID" value="KFM93006.1"/>
    <property type="molecule type" value="Genomic_DNA"/>
</dbReference>
<keyword evidence="7" id="KW-1185">Reference proteome</keyword>
<evidence type="ECO:0000259" key="4">
    <source>
        <dbReference type="PROSITE" id="PS51898"/>
    </source>
</evidence>
<gene>
    <name evidence="6" type="ORF">DJ90_2915</name>
</gene>